<evidence type="ECO:0000256" key="3">
    <source>
        <dbReference type="ARBA" id="ARBA00023157"/>
    </source>
</evidence>
<dbReference type="InterPro" id="IPR017937">
    <property type="entry name" value="Thioredoxin_CS"/>
</dbReference>
<evidence type="ECO:0000313" key="7">
    <source>
        <dbReference type="Proteomes" id="UP000264071"/>
    </source>
</evidence>
<name>A0A3D4VB87_9BACT</name>
<dbReference type="PRINTS" id="PR00421">
    <property type="entry name" value="THIOREDOXIN"/>
</dbReference>
<dbReference type="PANTHER" id="PTHR45663:SF11">
    <property type="entry name" value="GEO12009P1"/>
    <property type="match status" value="1"/>
</dbReference>
<evidence type="ECO:0000256" key="1">
    <source>
        <dbReference type="ARBA" id="ARBA00022448"/>
    </source>
</evidence>
<evidence type="ECO:0000259" key="5">
    <source>
        <dbReference type="PROSITE" id="PS51352"/>
    </source>
</evidence>
<dbReference type="Gene3D" id="3.40.30.10">
    <property type="entry name" value="Glutaredoxin"/>
    <property type="match status" value="2"/>
</dbReference>
<dbReference type="InterPro" id="IPR013766">
    <property type="entry name" value="Thioredoxin_domain"/>
</dbReference>
<feature type="domain" description="Thioredoxin" evidence="5">
    <location>
        <begin position="1"/>
        <end position="111"/>
    </location>
</feature>
<evidence type="ECO:0000256" key="2">
    <source>
        <dbReference type="ARBA" id="ARBA00022982"/>
    </source>
</evidence>
<dbReference type="PANTHER" id="PTHR45663">
    <property type="entry name" value="GEO12009P1"/>
    <property type="match status" value="1"/>
</dbReference>
<dbReference type="Pfam" id="PF00085">
    <property type="entry name" value="Thioredoxin"/>
    <property type="match status" value="1"/>
</dbReference>
<dbReference type="CDD" id="cd02947">
    <property type="entry name" value="TRX_family"/>
    <property type="match status" value="1"/>
</dbReference>
<dbReference type="EMBL" id="DPIY01000010">
    <property type="protein sequence ID" value="HCT58389.1"/>
    <property type="molecule type" value="Genomic_DNA"/>
</dbReference>
<reference evidence="6 7" key="1">
    <citation type="journal article" date="2018" name="Nat. Biotechnol.">
        <title>A standardized bacterial taxonomy based on genome phylogeny substantially revises the tree of life.</title>
        <authorList>
            <person name="Parks D.H."/>
            <person name="Chuvochina M."/>
            <person name="Waite D.W."/>
            <person name="Rinke C."/>
            <person name="Skarshewski A."/>
            <person name="Chaumeil P.A."/>
            <person name="Hugenholtz P."/>
        </authorList>
    </citation>
    <scope>NUCLEOTIDE SEQUENCE [LARGE SCALE GENOMIC DNA]</scope>
    <source>
        <strain evidence="6">UBA8844</strain>
    </source>
</reference>
<dbReference type="PROSITE" id="PS51352">
    <property type="entry name" value="THIOREDOXIN_2"/>
    <property type="match status" value="1"/>
</dbReference>
<organism evidence="6 7">
    <name type="scientific">Gemmatimonas aurantiaca</name>
    <dbReference type="NCBI Taxonomy" id="173480"/>
    <lineage>
        <taxon>Bacteria</taxon>
        <taxon>Pseudomonadati</taxon>
        <taxon>Gemmatimonadota</taxon>
        <taxon>Gemmatimonadia</taxon>
        <taxon>Gemmatimonadales</taxon>
        <taxon>Gemmatimonadaceae</taxon>
        <taxon>Gemmatimonas</taxon>
    </lineage>
</organism>
<keyword evidence="4" id="KW-0676">Redox-active center</keyword>
<protein>
    <submittedName>
        <fullName evidence="6">Bacillithiol system redox-active protein YtxJ</fullName>
    </submittedName>
</protein>
<dbReference type="NCBIfam" id="TIGR04019">
    <property type="entry name" value="B_thiol_YtxJ"/>
    <property type="match status" value="1"/>
</dbReference>
<accession>A0A3D4VB87</accession>
<dbReference type="Proteomes" id="UP000264071">
    <property type="component" value="Unassembled WGS sequence"/>
</dbReference>
<dbReference type="PROSITE" id="PS00194">
    <property type="entry name" value="THIOREDOXIN_1"/>
    <property type="match status" value="1"/>
</dbReference>
<keyword evidence="1" id="KW-0813">Transport</keyword>
<dbReference type="GO" id="GO:0015035">
    <property type="term" value="F:protein-disulfide reductase activity"/>
    <property type="evidence" value="ECO:0007669"/>
    <property type="project" value="TreeGrafter"/>
</dbReference>
<dbReference type="InterPro" id="IPR036249">
    <property type="entry name" value="Thioredoxin-like_sf"/>
</dbReference>
<evidence type="ECO:0000313" key="6">
    <source>
        <dbReference type="EMBL" id="HCT58389.1"/>
    </source>
</evidence>
<keyword evidence="3" id="KW-1015">Disulfide bond</keyword>
<evidence type="ECO:0000256" key="4">
    <source>
        <dbReference type="ARBA" id="ARBA00023284"/>
    </source>
</evidence>
<dbReference type="InterPro" id="IPR022551">
    <property type="entry name" value="BrxC"/>
</dbReference>
<comment type="caution">
    <text evidence="6">The sequence shown here is derived from an EMBL/GenBank/DDBJ whole genome shotgun (WGS) entry which is preliminary data.</text>
</comment>
<dbReference type="AlphaFoldDB" id="A0A3D4VB87"/>
<keyword evidence="2" id="KW-0249">Electron transport</keyword>
<gene>
    <name evidence="6" type="primary">ytxJ</name>
    <name evidence="6" type="ORF">DGD08_14390</name>
</gene>
<proteinExistence type="predicted"/>
<dbReference type="SUPFAM" id="SSF52833">
    <property type="entry name" value="Thioredoxin-like"/>
    <property type="match status" value="1"/>
</dbReference>
<sequence>MSASSVLPAVTDADFVDLVLGAPDLVLVDVWAAWCTPCLTLSPVLERLAEAYRGRMRVVTLDADANVETVVKYDVRALPTVLAFRGGVLVARQSGAQSYGTYTALVDRLLEASAAAPVAAPAVREAWDAPVADQDPAMAEAQALSAAAEPMVLFKHSATCSISVSVKREYDAFVAANPDVPTRLVIVQDERPLSNALARVLRVQHESPQAIVVRQGEVLWHASHRRVTAAGLTNAVRG</sequence>
<dbReference type="Pfam" id="PF11009">
    <property type="entry name" value="BrxC"/>
    <property type="match status" value="1"/>
</dbReference>
<dbReference type="GO" id="GO:0005737">
    <property type="term" value="C:cytoplasm"/>
    <property type="evidence" value="ECO:0007669"/>
    <property type="project" value="TreeGrafter"/>
</dbReference>